<evidence type="ECO:0000313" key="2">
    <source>
        <dbReference type="Proteomes" id="UP000050490"/>
    </source>
</evidence>
<comment type="caution">
    <text evidence="1">The sequence shown here is derived from an EMBL/GenBank/DDBJ whole genome shotgun (WGS) entry which is preliminary data.</text>
</comment>
<dbReference type="EMBL" id="LJQI01000387">
    <property type="protein sequence ID" value="KPX21494.1"/>
    <property type="molecule type" value="Genomic_DNA"/>
</dbReference>
<proteinExistence type="predicted"/>
<dbReference type="AlphaFoldDB" id="A0A0P9PL87"/>
<name>A0A0P9PL87_PSEA0</name>
<sequence>MVDAVLVERVLCVVDRCLKGQFPDDYYKRCLYASFGVHSLLQGMGHKPSVVGGNFLAFVVSRDKRQATMQGYGSDSGEHSHYWIELDGAVIDPGTHYLPLGSSFPASEMPALFWDMRFRMPKGLRYAPEARYASPEVAHLQPHIIEKMVPFLAACKARLAQPLVKPKMGKWLATSPSSIKTAAIKGDLWARAVMRYESMPAEPLPF</sequence>
<organism evidence="1 2">
    <name type="scientific">Pseudomonas amygdali pv. eriobotryae</name>
    <dbReference type="NCBI Taxonomy" id="129137"/>
    <lineage>
        <taxon>Bacteria</taxon>
        <taxon>Pseudomonadati</taxon>
        <taxon>Pseudomonadota</taxon>
        <taxon>Gammaproteobacteria</taxon>
        <taxon>Pseudomonadales</taxon>
        <taxon>Pseudomonadaceae</taxon>
        <taxon>Pseudomonas</taxon>
        <taxon>Pseudomonas amygdali</taxon>
    </lineage>
</organism>
<accession>A0A0P9PL87</accession>
<protein>
    <submittedName>
        <fullName evidence="1">Uncharacterized protein</fullName>
    </submittedName>
</protein>
<gene>
    <name evidence="1" type="ORF">ALO70_03696</name>
</gene>
<evidence type="ECO:0000313" key="1">
    <source>
        <dbReference type="EMBL" id="KPX21494.1"/>
    </source>
</evidence>
<dbReference type="RefSeq" id="WP_057422300.1">
    <property type="nucleotide sequence ID" value="NZ_BMZY01000028.1"/>
</dbReference>
<dbReference type="Proteomes" id="UP000050490">
    <property type="component" value="Unassembled WGS sequence"/>
</dbReference>
<dbReference type="PATRIC" id="fig|129137.4.peg.5391"/>
<reference evidence="1 2" key="1">
    <citation type="submission" date="2015-09" db="EMBL/GenBank/DDBJ databases">
        <title>Genome announcement of multiple Pseudomonas syringae strains.</title>
        <authorList>
            <person name="Thakur S."/>
            <person name="Wang P.W."/>
            <person name="Gong Y."/>
            <person name="Weir B.S."/>
            <person name="Guttman D.S."/>
        </authorList>
    </citation>
    <scope>NUCLEOTIDE SEQUENCE [LARGE SCALE GENOMIC DNA]</scope>
    <source>
        <strain evidence="1 2">ICMP4455</strain>
    </source>
</reference>